<organism evidence="2 3">
    <name type="scientific">Phyllostomus discolor</name>
    <name type="common">pale spear-nosed bat</name>
    <dbReference type="NCBI Taxonomy" id="89673"/>
    <lineage>
        <taxon>Eukaryota</taxon>
        <taxon>Metazoa</taxon>
        <taxon>Chordata</taxon>
        <taxon>Craniata</taxon>
        <taxon>Vertebrata</taxon>
        <taxon>Euteleostomi</taxon>
        <taxon>Mammalia</taxon>
        <taxon>Eutheria</taxon>
        <taxon>Laurasiatheria</taxon>
        <taxon>Chiroptera</taxon>
        <taxon>Yangochiroptera</taxon>
        <taxon>Phyllostomidae</taxon>
        <taxon>Phyllostominae</taxon>
        <taxon>Phyllostomus</taxon>
    </lineage>
</organism>
<comment type="caution">
    <text evidence="2">The sequence shown here is derived from an EMBL/GenBank/DDBJ whole genome shotgun (WGS) entry which is preliminary data.</text>
</comment>
<dbReference type="EMBL" id="JABVXQ010000002">
    <property type="protein sequence ID" value="KAF6125355.1"/>
    <property type="molecule type" value="Genomic_DNA"/>
</dbReference>
<dbReference type="AlphaFoldDB" id="A0A834B6X1"/>
<proteinExistence type="predicted"/>
<dbReference type="Proteomes" id="UP000664940">
    <property type="component" value="Unassembled WGS sequence"/>
</dbReference>
<reference evidence="2 3" key="1">
    <citation type="journal article" date="2020" name="Nature">
        <title>Six reference-quality genomes reveal evolution of bat adaptations.</title>
        <authorList>
            <person name="Jebb D."/>
            <person name="Huang Z."/>
            <person name="Pippel M."/>
            <person name="Hughes G.M."/>
            <person name="Lavrichenko K."/>
            <person name="Devanna P."/>
            <person name="Winkler S."/>
            <person name="Jermiin L.S."/>
            <person name="Skirmuntt E.C."/>
            <person name="Katzourakis A."/>
            <person name="Burkitt-Gray L."/>
            <person name="Ray D.A."/>
            <person name="Sullivan K.A.M."/>
            <person name="Roscito J.G."/>
            <person name="Kirilenko B.M."/>
            <person name="Davalos L.M."/>
            <person name="Corthals A.P."/>
            <person name="Power M.L."/>
            <person name="Jones G."/>
            <person name="Ransome R.D."/>
            <person name="Dechmann D.K.N."/>
            <person name="Locatelli A.G."/>
            <person name="Puechmaille S.J."/>
            <person name="Fedrigo O."/>
            <person name="Jarvis E.D."/>
            <person name="Hiller M."/>
            <person name="Vernes S.C."/>
            <person name="Myers E.W."/>
            <person name="Teeling E.C."/>
        </authorList>
    </citation>
    <scope>NUCLEOTIDE SEQUENCE [LARGE SCALE GENOMIC DNA]</scope>
    <source>
        <strain evidence="2">Bat1K_MPI-CBG_1</strain>
    </source>
</reference>
<protein>
    <submittedName>
        <fullName evidence="2">Uncharacterized protein</fullName>
    </submittedName>
</protein>
<evidence type="ECO:0000313" key="3">
    <source>
        <dbReference type="Proteomes" id="UP000664940"/>
    </source>
</evidence>
<sequence>MWGRQSHPSQKILGHLPLSTVRRVKDGKFYSGEKLPKILICAMGMGSEAGAAVPVPTAGSVDPGQGELVPIWTQSLESSRKEKSGPAVVAVRKGWGTVRKGTGAQCARTPGAIRPREPCMPAPRHSPKPPVLPRADPRTTHSNSLHHPRSL</sequence>
<accession>A0A834B6X1</accession>
<name>A0A834B6X1_9CHIR</name>
<evidence type="ECO:0000313" key="2">
    <source>
        <dbReference type="EMBL" id="KAF6125355.1"/>
    </source>
</evidence>
<feature type="region of interest" description="Disordered" evidence="1">
    <location>
        <begin position="99"/>
        <end position="151"/>
    </location>
</feature>
<evidence type="ECO:0000256" key="1">
    <source>
        <dbReference type="SAM" id="MobiDB-lite"/>
    </source>
</evidence>
<gene>
    <name evidence="2" type="ORF">HJG60_009849</name>
</gene>